<reference evidence="7" key="1">
    <citation type="submission" date="2023-01" db="EMBL/GenBank/DDBJ databases">
        <title>The chitinases involved in constricting ring structure development in the nematode-trapping fungus Drechslerella dactyloides.</title>
        <authorList>
            <person name="Wang R."/>
            <person name="Zhang L."/>
            <person name="Tang P."/>
            <person name="Li S."/>
            <person name="Liang L."/>
        </authorList>
    </citation>
    <scope>NUCLEOTIDE SEQUENCE</scope>
    <source>
        <strain evidence="7">YMF1.00031</strain>
    </source>
</reference>
<dbReference type="CDD" id="cd15760">
    <property type="entry name" value="FYVE_scVPS27p_like"/>
    <property type="match status" value="1"/>
</dbReference>
<dbReference type="SUPFAM" id="SSF57903">
    <property type="entry name" value="FYVE/PHD zinc finger"/>
    <property type="match status" value="1"/>
</dbReference>
<evidence type="ECO:0000313" key="8">
    <source>
        <dbReference type="Proteomes" id="UP001221413"/>
    </source>
</evidence>
<feature type="region of interest" description="Disordered" evidence="5">
    <location>
        <begin position="1"/>
        <end position="72"/>
    </location>
</feature>
<keyword evidence="3" id="KW-0862">Zinc</keyword>
<dbReference type="InterPro" id="IPR017455">
    <property type="entry name" value="Znf_FYVE-rel"/>
</dbReference>
<name>A0AAD6ITD8_DREDA</name>
<dbReference type="Proteomes" id="UP001221413">
    <property type="component" value="Unassembled WGS sequence"/>
</dbReference>
<evidence type="ECO:0000256" key="4">
    <source>
        <dbReference type="PROSITE-ProRule" id="PRU00091"/>
    </source>
</evidence>
<dbReference type="AlphaFoldDB" id="A0AAD6ITD8"/>
<dbReference type="PROSITE" id="PS50178">
    <property type="entry name" value="ZF_FYVE"/>
    <property type="match status" value="1"/>
</dbReference>
<sequence length="303" mass="33070">MAATTMPAAFTQRTGAYASQPFQVPTPTQAKNISPNSTSPTSPYSSSTTITTPPQTSPTTPNPYLPLAPRQLHPPKCAMYRPAALRTTERATLVSNGKSESCDMPAPVVKAAPVNPPKPVQPVATTVIVMEPTVGSTDEVTGPPSKANWKVRISSFCFSNTELREIIANANLLLQQPDAEATVCDSPICSKSFSLFDRRHHCRRCGNIFCAQHTSQYLKLDQNCRYNANGYDSRVCIGCFDEYKRLCAKSRSSSSSSSSTESATAPQPAKQMMTARYTNDGTLRGRLNSYVGSYRDNWSWSTF</sequence>
<dbReference type="InterPro" id="IPR013083">
    <property type="entry name" value="Znf_RING/FYVE/PHD"/>
</dbReference>
<evidence type="ECO:0000256" key="2">
    <source>
        <dbReference type="ARBA" id="ARBA00022771"/>
    </source>
</evidence>
<evidence type="ECO:0000256" key="3">
    <source>
        <dbReference type="ARBA" id="ARBA00022833"/>
    </source>
</evidence>
<feature type="compositionally biased region" description="Low complexity" evidence="5">
    <location>
        <begin position="33"/>
        <end position="59"/>
    </location>
</feature>
<protein>
    <recommendedName>
        <fullName evidence="6">FYVE-type domain-containing protein</fullName>
    </recommendedName>
</protein>
<keyword evidence="2 4" id="KW-0863">Zinc-finger</keyword>
<dbReference type="SMART" id="SM00064">
    <property type="entry name" value="FYVE"/>
    <property type="match status" value="1"/>
</dbReference>
<dbReference type="PANTHER" id="PTHR23164:SF30">
    <property type="entry name" value="EARLY ENDOSOME ANTIGEN 1"/>
    <property type="match status" value="1"/>
</dbReference>
<feature type="region of interest" description="Disordered" evidence="5">
    <location>
        <begin position="251"/>
        <end position="276"/>
    </location>
</feature>
<feature type="domain" description="FYVE-type" evidence="6">
    <location>
        <begin position="188"/>
        <end position="244"/>
    </location>
</feature>
<dbReference type="InterPro" id="IPR000306">
    <property type="entry name" value="Znf_FYVE"/>
</dbReference>
<dbReference type="Gene3D" id="3.30.40.10">
    <property type="entry name" value="Zinc/RING finger domain, C3HC4 (zinc finger)"/>
    <property type="match status" value="1"/>
</dbReference>
<dbReference type="EMBL" id="JAQGDS010000015">
    <property type="protein sequence ID" value="KAJ6256077.1"/>
    <property type="molecule type" value="Genomic_DNA"/>
</dbReference>
<evidence type="ECO:0000256" key="5">
    <source>
        <dbReference type="SAM" id="MobiDB-lite"/>
    </source>
</evidence>
<keyword evidence="8" id="KW-1185">Reference proteome</keyword>
<dbReference type="GO" id="GO:0008270">
    <property type="term" value="F:zinc ion binding"/>
    <property type="evidence" value="ECO:0007669"/>
    <property type="project" value="UniProtKB-KW"/>
</dbReference>
<feature type="compositionally biased region" description="Polar residues" evidence="5">
    <location>
        <begin position="20"/>
        <end position="32"/>
    </location>
</feature>
<organism evidence="7 8">
    <name type="scientific">Drechslerella dactyloides</name>
    <name type="common">Nematode-trapping fungus</name>
    <name type="synonym">Arthrobotrys dactyloides</name>
    <dbReference type="NCBI Taxonomy" id="74499"/>
    <lineage>
        <taxon>Eukaryota</taxon>
        <taxon>Fungi</taxon>
        <taxon>Dikarya</taxon>
        <taxon>Ascomycota</taxon>
        <taxon>Pezizomycotina</taxon>
        <taxon>Orbiliomycetes</taxon>
        <taxon>Orbiliales</taxon>
        <taxon>Orbiliaceae</taxon>
        <taxon>Drechslerella</taxon>
    </lineage>
</organism>
<dbReference type="Pfam" id="PF01363">
    <property type="entry name" value="FYVE"/>
    <property type="match status" value="1"/>
</dbReference>
<keyword evidence="1" id="KW-0479">Metal-binding</keyword>
<dbReference type="InterPro" id="IPR011011">
    <property type="entry name" value="Znf_FYVE_PHD"/>
</dbReference>
<evidence type="ECO:0000256" key="1">
    <source>
        <dbReference type="ARBA" id="ARBA00022723"/>
    </source>
</evidence>
<dbReference type="PANTHER" id="PTHR23164">
    <property type="entry name" value="EARLY ENDOSOME ANTIGEN 1"/>
    <property type="match status" value="1"/>
</dbReference>
<evidence type="ECO:0000313" key="7">
    <source>
        <dbReference type="EMBL" id="KAJ6256077.1"/>
    </source>
</evidence>
<gene>
    <name evidence="7" type="ORF">Dda_9169</name>
</gene>
<evidence type="ECO:0000259" key="6">
    <source>
        <dbReference type="PROSITE" id="PS50178"/>
    </source>
</evidence>
<accession>A0AAD6ITD8</accession>
<proteinExistence type="predicted"/>
<comment type="caution">
    <text evidence="7">The sequence shown here is derived from an EMBL/GenBank/DDBJ whole genome shotgun (WGS) entry which is preliminary data.</text>
</comment>